<dbReference type="Pfam" id="PF00535">
    <property type="entry name" value="Glycos_transf_2"/>
    <property type="match status" value="1"/>
</dbReference>
<sequence length="329" mass="38248">MKDLISVVVPMYFEEEVAQECYNRLKEVMIKNDINYEFIFVNDGSTDRTMDILKRIAMDDYRAKIVNFSRNFGHQTAVTAGIDYAKGDAIVIIDADLQDPPELIPSLIAKWEEGYEVVYAKRKKRVGETWFKLITAKYFYKFINYMSDIEIPKDTGDFRIIDRKVASEFKKMTERNRFVRGMFSWVGFRQTYIEYERDERFAGETKYPFKKMIKFASDGIIAFSTKPLRIVMTLGFASVLLSILVLLYSIVTKLIGNEVQPGWASIMVAITFFSGIQLLGLGIVGQYIARIYDESKNRPIYIVRDTVNLEEERLDYYSSIDKRETVKTP</sequence>
<dbReference type="InterPro" id="IPR001173">
    <property type="entry name" value="Glyco_trans_2-like"/>
</dbReference>
<dbReference type="PANTHER" id="PTHR48090:SF1">
    <property type="entry name" value="PROPHAGE BACTOPRENOL GLUCOSYL TRANSFERASE HOMOLOG"/>
    <property type="match status" value="1"/>
</dbReference>
<reference evidence="9" key="1">
    <citation type="submission" date="2024-05" db="EMBL/GenBank/DDBJ databases">
        <title>Metabacillus sp. nov., isolated from the rhizosphere soil of tomato plants.</title>
        <authorList>
            <person name="Ma R."/>
        </authorList>
    </citation>
    <scope>NUCLEOTIDE SEQUENCE</scope>
    <source>
        <strain evidence="9">DBTR6</strain>
    </source>
</reference>
<keyword evidence="2" id="KW-0328">Glycosyltransferase</keyword>
<keyword evidence="6 7" id="KW-0472">Membrane</keyword>
<evidence type="ECO:0000256" key="4">
    <source>
        <dbReference type="ARBA" id="ARBA00022692"/>
    </source>
</evidence>
<evidence type="ECO:0000256" key="3">
    <source>
        <dbReference type="ARBA" id="ARBA00022679"/>
    </source>
</evidence>
<dbReference type="Proteomes" id="UP001165287">
    <property type="component" value="Unassembled WGS sequence"/>
</dbReference>
<feature type="transmembrane region" description="Helical" evidence="7">
    <location>
        <begin position="230"/>
        <end position="251"/>
    </location>
</feature>
<protein>
    <submittedName>
        <fullName evidence="9">Glycosyltransferase family 2 protein</fullName>
    </submittedName>
</protein>
<evidence type="ECO:0000313" key="10">
    <source>
        <dbReference type="Proteomes" id="UP001165287"/>
    </source>
</evidence>
<feature type="transmembrane region" description="Helical" evidence="7">
    <location>
        <begin position="263"/>
        <end position="289"/>
    </location>
</feature>
<proteinExistence type="predicted"/>
<gene>
    <name evidence="9" type="ORF">K9V48_22065</name>
</gene>
<dbReference type="InterPro" id="IPR029044">
    <property type="entry name" value="Nucleotide-diphossugar_trans"/>
</dbReference>
<evidence type="ECO:0000256" key="5">
    <source>
        <dbReference type="ARBA" id="ARBA00022989"/>
    </source>
</evidence>
<dbReference type="SUPFAM" id="SSF53448">
    <property type="entry name" value="Nucleotide-diphospho-sugar transferases"/>
    <property type="match status" value="1"/>
</dbReference>
<keyword evidence="3" id="KW-0808">Transferase</keyword>
<dbReference type="EMBL" id="JAIQUM010000071">
    <property type="protein sequence ID" value="MBZ5752852.1"/>
    <property type="molecule type" value="Genomic_DNA"/>
</dbReference>
<comment type="caution">
    <text evidence="9">The sequence shown here is derived from an EMBL/GenBank/DDBJ whole genome shotgun (WGS) entry which is preliminary data.</text>
</comment>
<dbReference type="InterPro" id="IPR050256">
    <property type="entry name" value="Glycosyltransferase_2"/>
</dbReference>
<keyword evidence="5 7" id="KW-1133">Transmembrane helix</keyword>
<evidence type="ECO:0000259" key="8">
    <source>
        <dbReference type="Pfam" id="PF00535"/>
    </source>
</evidence>
<evidence type="ECO:0000256" key="1">
    <source>
        <dbReference type="ARBA" id="ARBA00004141"/>
    </source>
</evidence>
<evidence type="ECO:0000313" key="9">
    <source>
        <dbReference type="EMBL" id="MBZ5752852.1"/>
    </source>
</evidence>
<dbReference type="RefSeq" id="WP_224141297.1">
    <property type="nucleotide sequence ID" value="NZ_JAIQUM010000071.1"/>
</dbReference>
<dbReference type="CDD" id="cd04187">
    <property type="entry name" value="DPM1_like_bac"/>
    <property type="match status" value="1"/>
</dbReference>
<comment type="subcellular location">
    <subcellularLocation>
        <location evidence="1">Membrane</location>
        <topology evidence="1">Multi-pass membrane protein</topology>
    </subcellularLocation>
</comment>
<dbReference type="Gene3D" id="3.90.550.10">
    <property type="entry name" value="Spore Coat Polysaccharide Biosynthesis Protein SpsA, Chain A"/>
    <property type="match status" value="1"/>
</dbReference>
<evidence type="ECO:0000256" key="7">
    <source>
        <dbReference type="SAM" id="Phobius"/>
    </source>
</evidence>
<accession>A0ABS7UXZ5</accession>
<name>A0ABS7UXZ5_9BACI</name>
<keyword evidence="4 7" id="KW-0812">Transmembrane</keyword>
<evidence type="ECO:0000256" key="6">
    <source>
        <dbReference type="ARBA" id="ARBA00023136"/>
    </source>
</evidence>
<organism evidence="9 10">
    <name type="scientific">Metabacillus rhizolycopersici</name>
    <dbReference type="NCBI Taxonomy" id="2875709"/>
    <lineage>
        <taxon>Bacteria</taxon>
        <taxon>Bacillati</taxon>
        <taxon>Bacillota</taxon>
        <taxon>Bacilli</taxon>
        <taxon>Bacillales</taxon>
        <taxon>Bacillaceae</taxon>
        <taxon>Metabacillus</taxon>
    </lineage>
</organism>
<evidence type="ECO:0000256" key="2">
    <source>
        <dbReference type="ARBA" id="ARBA00022676"/>
    </source>
</evidence>
<keyword evidence="10" id="KW-1185">Reference proteome</keyword>
<feature type="domain" description="Glycosyltransferase 2-like" evidence="8">
    <location>
        <begin position="6"/>
        <end position="167"/>
    </location>
</feature>
<dbReference type="PANTHER" id="PTHR48090">
    <property type="entry name" value="UNDECAPRENYL-PHOSPHATE 4-DEOXY-4-FORMAMIDO-L-ARABINOSE TRANSFERASE-RELATED"/>
    <property type="match status" value="1"/>
</dbReference>